<dbReference type="Pfam" id="PF13966">
    <property type="entry name" value="zf-RVT"/>
    <property type="match status" value="1"/>
</dbReference>
<comment type="caution">
    <text evidence="2">The sequence shown here is derived from an EMBL/GenBank/DDBJ whole genome shotgun (WGS) entry which is preliminary data.</text>
</comment>
<evidence type="ECO:0000259" key="1">
    <source>
        <dbReference type="Pfam" id="PF13966"/>
    </source>
</evidence>
<dbReference type="PANTHER" id="PTHR36617">
    <property type="entry name" value="PROTEIN, PUTATIVE-RELATED"/>
    <property type="match status" value="1"/>
</dbReference>
<dbReference type="PANTHER" id="PTHR36617:SF5">
    <property type="entry name" value="OS05G0421675 PROTEIN"/>
    <property type="match status" value="1"/>
</dbReference>
<keyword evidence="3" id="KW-1185">Reference proteome</keyword>
<dbReference type="OrthoDB" id="1742664at2759"/>
<evidence type="ECO:0000313" key="3">
    <source>
        <dbReference type="Proteomes" id="UP000326396"/>
    </source>
</evidence>
<reference evidence="2 3" key="1">
    <citation type="submission" date="2019-05" db="EMBL/GenBank/DDBJ databases">
        <title>Mikania micrantha, genome provides insights into the molecular mechanism of rapid growth.</title>
        <authorList>
            <person name="Liu B."/>
        </authorList>
    </citation>
    <scope>NUCLEOTIDE SEQUENCE [LARGE SCALE GENOMIC DNA]</scope>
    <source>
        <strain evidence="2">NLD-2019</strain>
        <tissue evidence="2">Leaf</tissue>
    </source>
</reference>
<dbReference type="AlphaFoldDB" id="A0A5N6N142"/>
<accession>A0A5N6N142</accession>
<feature type="domain" description="Reverse transcriptase zinc-binding" evidence="1">
    <location>
        <begin position="192"/>
        <end position="268"/>
    </location>
</feature>
<gene>
    <name evidence="2" type="ORF">E3N88_28667</name>
</gene>
<proteinExistence type="predicted"/>
<dbReference type="EMBL" id="SZYD01000014">
    <property type="protein sequence ID" value="KAD4180076.1"/>
    <property type="molecule type" value="Genomic_DNA"/>
</dbReference>
<dbReference type="Proteomes" id="UP000326396">
    <property type="component" value="Linkage Group LG4"/>
</dbReference>
<evidence type="ECO:0000313" key="2">
    <source>
        <dbReference type="EMBL" id="KAD4180076.1"/>
    </source>
</evidence>
<dbReference type="InterPro" id="IPR026960">
    <property type="entry name" value="RVT-Znf"/>
</dbReference>
<name>A0A5N6N142_9ASTR</name>
<organism evidence="2 3">
    <name type="scientific">Mikania micrantha</name>
    <name type="common">bitter vine</name>
    <dbReference type="NCBI Taxonomy" id="192012"/>
    <lineage>
        <taxon>Eukaryota</taxon>
        <taxon>Viridiplantae</taxon>
        <taxon>Streptophyta</taxon>
        <taxon>Embryophyta</taxon>
        <taxon>Tracheophyta</taxon>
        <taxon>Spermatophyta</taxon>
        <taxon>Magnoliopsida</taxon>
        <taxon>eudicotyledons</taxon>
        <taxon>Gunneridae</taxon>
        <taxon>Pentapetalae</taxon>
        <taxon>asterids</taxon>
        <taxon>campanulids</taxon>
        <taxon>Asterales</taxon>
        <taxon>Asteraceae</taxon>
        <taxon>Asteroideae</taxon>
        <taxon>Heliantheae alliance</taxon>
        <taxon>Eupatorieae</taxon>
        <taxon>Mikania</taxon>
    </lineage>
</organism>
<sequence length="360" mass="42399">MRTVVIETLAKITVPKIIDVHTKDTRNAQVEQHRYIYGTKITSRRWRYLASLGRISNGGTWSKIIRIEEDPLVASKNTGSMIRRHVGDGSNTLFWKQAWFGLIPFKNLFPHLYSIESQKNCTIAQRIIKDVGDNITFRWEWNRMSLNYNLSQECQDLEEMVLNYNFRSGSDVWIWNVDGNNKFSTKLCRDWIEDQHGLAPVHNIFWLKWVPPKVLCLVWRLSLNRVPVLVNLGSRGIQLQSLRCPLCLLEDEDEEHLFFRCPLAQEIWRRISWWAGVDFVYSGSIHNILTSIRDGSVVGFKKKIQMLIVSFSIWSIWFCRNNWSFKRVRRSTDCLVDEIKSQAFTWVNQRGKKLATEWEK</sequence>
<protein>
    <recommendedName>
        <fullName evidence="1">Reverse transcriptase zinc-binding domain-containing protein</fullName>
    </recommendedName>
</protein>